<organism evidence="2 3">
    <name type="scientific">Eremothecium cymbalariae (strain CBS 270.75 / DBVPG 7215 / KCTC 17166 / NRRL Y-17582)</name>
    <name type="common">Yeast</name>
    <dbReference type="NCBI Taxonomy" id="931890"/>
    <lineage>
        <taxon>Eukaryota</taxon>
        <taxon>Fungi</taxon>
        <taxon>Dikarya</taxon>
        <taxon>Ascomycota</taxon>
        <taxon>Saccharomycotina</taxon>
        <taxon>Saccharomycetes</taxon>
        <taxon>Saccharomycetales</taxon>
        <taxon>Saccharomycetaceae</taxon>
        <taxon>Eremothecium</taxon>
    </lineage>
</organism>
<reference evidence="3" key="1">
    <citation type="journal article" date="2012" name="G3 (Bethesda)">
        <title>Pichia sorbitophila, an interspecies yeast hybrid reveals early steps of genome resolution following polyploidization.</title>
        <authorList>
            <person name="Leh Louis V."/>
            <person name="Despons L."/>
            <person name="Friedrich A."/>
            <person name="Martin T."/>
            <person name="Durrens P."/>
            <person name="Casaregola S."/>
            <person name="Neuveglise C."/>
            <person name="Fairhead C."/>
            <person name="Marck C."/>
            <person name="Cruz J.A."/>
            <person name="Straub M.L."/>
            <person name="Kugler V."/>
            <person name="Sacerdot C."/>
            <person name="Uzunov Z."/>
            <person name="Thierry A."/>
            <person name="Weiss S."/>
            <person name="Bleykasten C."/>
            <person name="De Montigny J."/>
            <person name="Jacques N."/>
            <person name="Jung P."/>
            <person name="Lemaire M."/>
            <person name="Mallet S."/>
            <person name="Morel G."/>
            <person name="Richard G.F."/>
            <person name="Sarkar A."/>
            <person name="Savel G."/>
            <person name="Schacherer J."/>
            <person name="Seret M.L."/>
            <person name="Talla E."/>
            <person name="Samson G."/>
            <person name="Jubin C."/>
            <person name="Poulain J."/>
            <person name="Vacherie B."/>
            <person name="Barbe V."/>
            <person name="Pelletier E."/>
            <person name="Sherman D.J."/>
            <person name="Westhof E."/>
            <person name="Weissenbach J."/>
            <person name="Baret P.V."/>
            <person name="Wincker P."/>
            <person name="Gaillardin C."/>
            <person name="Dujon B."/>
            <person name="Souciet J.L."/>
        </authorList>
    </citation>
    <scope>NUCLEOTIDE SEQUENCE [LARGE SCALE GENOMIC DNA]</scope>
    <source>
        <strain evidence="3">CBS 270.75 / DBVPG 7215 / KCTC 17166 / NRRL Y-17582</strain>
    </source>
</reference>
<keyword evidence="3" id="KW-1185">Reference proteome</keyword>
<dbReference type="PANTHER" id="PTHR28283">
    <property type="entry name" value="3',5'-CYCLIC-NUCLEOTIDE PHOSPHODIESTERASE 1"/>
    <property type="match status" value="1"/>
</dbReference>
<accession>G8JUT8</accession>
<dbReference type="GO" id="GO:0007189">
    <property type="term" value="P:adenylate cyclase-activating G protein-coupled receptor signaling pathway"/>
    <property type="evidence" value="ECO:0007669"/>
    <property type="project" value="EnsemblFungi"/>
</dbReference>
<dbReference type="AlphaFoldDB" id="G8JUT8"/>
<dbReference type="PIRSF" id="PIRSF000962">
    <property type="entry name" value="Cyc_nuc_PDEase"/>
    <property type="match status" value="1"/>
</dbReference>
<dbReference type="InterPro" id="IPR036866">
    <property type="entry name" value="RibonucZ/Hydroxyglut_hydro"/>
</dbReference>
<dbReference type="GeneID" id="11470952"/>
<dbReference type="GO" id="GO:1902660">
    <property type="term" value="P:negative regulation of glucose mediated signaling pathway"/>
    <property type="evidence" value="ECO:0007669"/>
    <property type="project" value="TreeGrafter"/>
</dbReference>
<dbReference type="Proteomes" id="UP000006790">
    <property type="component" value="Chromosome 6"/>
</dbReference>
<dbReference type="PRINTS" id="PR00388">
    <property type="entry name" value="PDIESTERASE2"/>
</dbReference>
<dbReference type="PANTHER" id="PTHR28283:SF1">
    <property type="entry name" value="3',5'-CYCLIC-NUCLEOTIDE PHOSPHODIESTERASE 1"/>
    <property type="match status" value="1"/>
</dbReference>
<dbReference type="GO" id="GO:0006198">
    <property type="term" value="P:cAMP catabolic process"/>
    <property type="evidence" value="ECO:0007669"/>
    <property type="project" value="UniProtKB-UniRule"/>
</dbReference>
<dbReference type="Pfam" id="PF02112">
    <property type="entry name" value="PDEase_II"/>
    <property type="match status" value="1"/>
</dbReference>
<keyword evidence="1" id="KW-0378">Hydrolase</keyword>
<evidence type="ECO:0000313" key="3">
    <source>
        <dbReference type="Proteomes" id="UP000006790"/>
    </source>
</evidence>
<dbReference type="FunCoup" id="G8JUT8">
    <property type="interactions" value="62"/>
</dbReference>
<name>G8JUT8_ERECY</name>
<proteinExistence type="inferred from homology"/>
<dbReference type="KEGG" id="erc:Ecym_6009"/>
<dbReference type="HOGENOM" id="CLU_016658_2_1_1"/>
<dbReference type="Gene3D" id="3.60.15.10">
    <property type="entry name" value="Ribonuclease Z/Hydroxyacylglutathione hydrolase-like"/>
    <property type="match status" value="1"/>
</dbReference>
<dbReference type="eggNOG" id="ENOG502RFKK">
    <property type="taxonomic scope" value="Eukaryota"/>
</dbReference>
<dbReference type="OrthoDB" id="258495at2759"/>
<protein>
    <recommendedName>
        <fullName evidence="4">3',5'-cyclic-nucleotide phosphodiesterase</fullName>
    </recommendedName>
</protein>
<dbReference type="InterPro" id="IPR000396">
    <property type="entry name" value="Pdiesterase2"/>
</dbReference>
<evidence type="ECO:0000313" key="2">
    <source>
        <dbReference type="EMBL" id="AET40417.1"/>
    </source>
</evidence>
<dbReference type="InParanoid" id="G8JUT8"/>
<dbReference type="OMA" id="YYVTHPH"/>
<dbReference type="GO" id="GO:0004115">
    <property type="term" value="F:3',5'-cyclic-AMP phosphodiesterase activity"/>
    <property type="evidence" value="ECO:0007669"/>
    <property type="project" value="UniProtKB-UniRule"/>
</dbReference>
<evidence type="ECO:0008006" key="4">
    <source>
        <dbReference type="Google" id="ProtNLM"/>
    </source>
</evidence>
<evidence type="ECO:0000256" key="1">
    <source>
        <dbReference type="PIRNR" id="PIRNR000962"/>
    </source>
</evidence>
<dbReference type="STRING" id="931890.G8JUT8"/>
<comment type="similarity">
    <text evidence="1">Belongs to the cyclic nucleotide phosphodiesterase class-II family.</text>
</comment>
<dbReference type="CDD" id="cd07735">
    <property type="entry name" value="class_II_PDE_MBL-fold"/>
    <property type="match status" value="1"/>
</dbReference>
<dbReference type="GO" id="GO:0047555">
    <property type="term" value="F:3',5'-cyclic-GMP phosphodiesterase activity"/>
    <property type="evidence" value="ECO:0007669"/>
    <property type="project" value="TreeGrafter"/>
</dbReference>
<sequence length="365" mass="40833">MVGFELTVLGGFGGPWDGGLQSFMLKPTGSQEYGYVCVDAGTGLKELIRLAATRGIGGKGMVTSYYENDYEPVDRFHDSSCKILCGIGTLSSKAADAFEDGDGKGQRKVLTSVEKGLELYHEIGEVFITHCHLDHIMAMVVNSPVIYAHKKSVLGLPLTIEVLKEHVFNDKIWPNLVSGDEPPFNLITFKPYESYICNSVPHWNVTCFPVSHGLTVVDRKPYYSTAYLFQDGRDGDSLLVCGDMESDRISNMSHLSEIWNYLATNIPFERVRGLVMECSTMDLKDESHLYGHMSTRHVIWELNRLKKAYGKPLDGLNVIVTHIKMESLDKDPRIIILKELREKSIEKGLGAIKFSVAIQGYTHFI</sequence>
<dbReference type="RefSeq" id="XP_003647234.1">
    <property type="nucleotide sequence ID" value="XM_003647186.1"/>
</dbReference>
<dbReference type="EMBL" id="CP002502">
    <property type="protein sequence ID" value="AET40417.1"/>
    <property type="molecule type" value="Genomic_DNA"/>
</dbReference>
<gene>
    <name evidence="2" type="ordered locus">Ecym_6009</name>
</gene>
<keyword evidence="1" id="KW-0114">cAMP</keyword>
<dbReference type="SUPFAM" id="SSF56281">
    <property type="entry name" value="Metallo-hydrolase/oxidoreductase"/>
    <property type="match status" value="1"/>
</dbReference>